<dbReference type="AlphaFoldDB" id="A0A4R5N8E5"/>
<evidence type="ECO:0000313" key="2">
    <source>
        <dbReference type="EMBL" id="TDG68071.1"/>
    </source>
</evidence>
<feature type="compositionally biased region" description="Polar residues" evidence="1">
    <location>
        <begin position="31"/>
        <end position="49"/>
    </location>
</feature>
<evidence type="ECO:0000256" key="1">
    <source>
        <dbReference type="SAM" id="MobiDB-lite"/>
    </source>
</evidence>
<proteinExistence type="predicted"/>
<gene>
    <name evidence="2" type="ORF">C5L23_000377</name>
</gene>
<organism evidence="2 3">
    <name type="scientific">Leuconostoc fallax</name>
    <dbReference type="NCBI Taxonomy" id="1251"/>
    <lineage>
        <taxon>Bacteria</taxon>
        <taxon>Bacillati</taxon>
        <taxon>Bacillota</taxon>
        <taxon>Bacilli</taxon>
        <taxon>Lactobacillales</taxon>
        <taxon>Lactobacillaceae</taxon>
        <taxon>Leuconostoc</taxon>
    </lineage>
</organism>
<keyword evidence="3" id="KW-1185">Reference proteome</keyword>
<dbReference type="RefSeq" id="WP_010007799.1">
    <property type="nucleotide sequence ID" value="NZ_PUFI01000014.1"/>
</dbReference>
<protein>
    <submittedName>
        <fullName evidence="2">Uncharacterized protein</fullName>
    </submittedName>
</protein>
<dbReference type="EMBL" id="PUFI01000014">
    <property type="protein sequence ID" value="TDG68071.1"/>
    <property type="molecule type" value="Genomic_DNA"/>
</dbReference>
<feature type="compositionally biased region" description="Basic and acidic residues" evidence="1">
    <location>
        <begin position="13"/>
        <end position="30"/>
    </location>
</feature>
<evidence type="ECO:0000313" key="3">
    <source>
        <dbReference type="Proteomes" id="UP000295681"/>
    </source>
</evidence>
<reference evidence="2 3" key="1">
    <citation type="journal article" date="2019" name="Appl. Microbiol. Biotechnol.">
        <title>Uncovering carbohydrate metabolism through a genotype-phenotype association study of 56 lactic acid bacteria genomes.</title>
        <authorList>
            <person name="Buron-Moles G."/>
            <person name="Chailyan A."/>
            <person name="Dolejs I."/>
            <person name="Forster J."/>
            <person name="Miks M.H."/>
        </authorList>
    </citation>
    <scope>NUCLEOTIDE SEQUENCE [LARGE SCALE GENOMIC DNA]</scope>
    <source>
        <strain evidence="2 3">ATCC 700006</strain>
    </source>
</reference>
<dbReference type="STRING" id="907931.GCA_000165675_00972"/>
<sequence length="120" mass="13408">MATDNSKNSSSTKPDDTKVSTSTDKNDKDVSTSTKNTVTPKAQNSASKTVETKEPITEKATSGIDPEVYDSIEFTREQLLTSSFNDTDMLMIKMLTRPGRTYTRPQIRQLFADFKKKGLF</sequence>
<comment type="caution">
    <text evidence="2">The sequence shown here is derived from an EMBL/GenBank/DDBJ whole genome shotgun (WGS) entry which is preliminary data.</text>
</comment>
<accession>A0A4R5N8E5</accession>
<dbReference type="Proteomes" id="UP000295681">
    <property type="component" value="Unassembled WGS sequence"/>
</dbReference>
<name>A0A4R5N8E5_9LACO</name>
<feature type="compositionally biased region" description="Polar residues" evidence="1">
    <location>
        <begin position="1"/>
        <end position="12"/>
    </location>
</feature>
<feature type="region of interest" description="Disordered" evidence="1">
    <location>
        <begin position="1"/>
        <end position="64"/>
    </location>
</feature>